<evidence type="ECO:0000313" key="2">
    <source>
        <dbReference type="Proteomes" id="UP000002696"/>
    </source>
</evidence>
<gene>
    <name evidence="1" type="ordered locus">Bresu_1645</name>
</gene>
<evidence type="ECO:0000313" key="1">
    <source>
        <dbReference type="EMBL" id="ADL00956.1"/>
    </source>
</evidence>
<dbReference type="Proteomes" id="UP000002696">
    <property type="component" value="Chromosome"/>
</dbReference>
<name>D9QGZ0_BRESC</name>
<accession>D9QGZ0</accession>
<keyword evidence="2" id="KW-1185">Reference proteome</keyword>
<proteinExistence type="predicted"/>
<dbReference type="KEGG" id="bsb:Bresu_1645"/>
<dbReference type="RefSeq" id="WP_013269058.1">
    <property type="nucleotide sequence ID" value="NC_014375.1"/>
</dbReference>
<dbReference type="EMBL" id="CP002102">
    <property type="protein sequence ID" value="ADL00956.1"/>
    <property type="molecule type" value="Genomic_DNA"/>
</dbReference>
<dbReference type="InParanoid" id="D9QGZ0"/>
<organism evidence="1 2">
    <name type="scientific">Brevundimonas subvibrioides (strain ATCC 15264 / DSM 4735 / LMG 14903 / NBRC 16000 / CB 81)</name>
    <name type="common">Caulobacter subvibrioides</name>
    <dbReference type="NCBI Taxonomy" id="633149"/>
    <lineage>
        <taxon>Bacteria</taxon>
        <taxon>Pseudomonadati</taxon>
        <taxon>Pseudomonadota</taxon>
        <taxon>Alphaproteobacteria</taxon>
        <taxon>Caulobacterales</taxon>
        <taxon>Caulobacteraceae</taxon>
        <taxon>Brevundimonas</taxon>
    </lineage>
</organism>
<dbReference type="AlphaFoldDB" id="D9QGZ0"/>
<dbReference type="BioCyc" id="BSUB633149:G1GM8-1633-MONOMER"/>
<sequence>MTITFDADDVAYFDEVHGRRSEALCPKPLQVVFRDGDAARPNDCHANAVRWAAQTPDAIPVHGWLIEAQDAFQLHIVAHSVVADERGQLIDVTPMPIASPRFIPHRGTGDAFFRLLPRCNRVSWAVIDTLALTIDLADGTNGPAGVQS</sequence>
<dbReference type="OrthoDB" id="8457010at2"/>
<dbReference type="HOGENOM" id="CLU_1755367_0_0_5"/>
<reference evidence="2" key="1">
    <citation type="journal article" date="2011" name="J. Bacteriol.">
        <title>Genome sequences of eight morphologically diverse alphaproteobacteria.</title>
        <authorList>
            <consortium name="US DOE Joint Genome Institute"/>
            <person name="Brown P.J."/>
            <person name="Kysela D.T."/>
            <person name="Buechlein A."/>
            <person name="Hemmerich C."/>
            <person name="Brun Y.V."/>
        </authorList>
    </citation>
    <scope>NUCLEOTIDE SEQUENCE [LARGE SCALE GENOMIC DNA]</scope>
    <source>
        <strain evidence="2">ATCC 15264 / DSM 4735 / LMG 14903 / NBRC 16000 / CB 81</strain>
    </source>
</reference>
<dbReference type="STRING" id="633149.Bresu_1645"/>
<protein>
    <submittedName>
        <fullName evidence="1">Uncharacterized protein</fullName>
    </submittedName>
</protein>